<dbReference type="GO" id="GO:0005634">
    <property type="term" value="C:nucleus"/>
    <property type="evidence" value="ECO:0007669"/>
    <property type="project" value="UniProtKB-UniRule"/>
</dbReference>
<evidence type="ECO:0000256" key="2">
    <source>
        <dbReference type="PROSITE-ProRule" id="PRU00267"/>
    </source>
</evidence>
<dbReference type="Gene3D" id="1.10.30.10">
    <property type="entry name" value="High mobility group box domain"/>
    <property type="match status" value="1"/>
</dbReference>
<dbReference type="HOGENOM" id="CLU_082854_5_1_1"/>
<sequence>MGAKKEAIATGGYVKRPMNAFMVWSQLERQAIQNEHLASSPASNRQIHNAEISCRLGKDWNKLSEKQQRPYIEEAERLRQLHMKQFPSYKYKPRKR</sequence>
<gene>
    <name evidence="5" type="primary">20216274</name>
    <name evidence="4" type="ORF">HELRODRAFT_83985</name>
</gene>
<dbReference type="RefSeq" id="XP_009022046.1">
    <property type="nucleotide sequence ID" value="XM_009023798.1"/>
</dbReference>
<dbReference type="Proteomes" id="UP000015101">
    <property type="component" value="Unassembled WGS sequence"/>
</dbReference>
<evidence type="ECO:0000313" key="4">
    <source>
        <dbReference type="EMBL" id="ESN99730.1"/>
    </source>
</evidence>
<dbReference type="PROSITE" id="PS50118">
    <property type="entry name" value="HMG_BOX_2"/>
    <property type="match status" value="1"/>
</dbReference>
<dbReference type="SUPFAM" id="SSF47095">
    <property type="entry name" value="HMG-box"/>
    <property type="match status" value="1"/>
</dbReference>
<dbReference type="OrthoDB" id="6247875at2759"/>
<dbReference type="InterPro" id="IPR036910">
    <property type="entry name" value="HMG_box_dom_sf"/>
</dbReference>
<proteinExistence type="predicted"/>
<accession>T1G5C7</accession>
<dbReference type="Pfam" id="PF00505">
    <property type="entry name" value="HMG_box"/>
    <property type="match status" value="1"/>
</dbReference>
<dbReference type="STRING" id="6412.T1G5C7"/>
<dbReference type="EnsemblMetazoa" id="HelroT83985">
    <property type="protein sequence ID" value="HelroP83985"/>
    <property type="gene ID" value="HelroG83985"/>
</dbReference>
<dbReference type="EMBL" id="KB097070">
    <property type="protein sequence ID" value="ESN99730.1"/>
    <property type="molecule type" value="Genomic_DNA"/>
</dbReference>
<dbReference type="InterPro" id="IPR050140">
    <property type="entry name" value="SRY-related_HMG-box_TF-like"/>
</dbReference>
<dbReference type="eggNOG" id="KOG0527">
    <property type="taxonomic scope" value="Eukaryota"/>
</dbReference>
<organism evidence="5 6">
    <name type="scientific">Helobdella robusta</name>
    <name type="common">Californian leech</name>
    <dbReference type="NCBI Taxonomy" id="6412"/>
    <lineage>
        <taxon>Eukaryota</taxon>
        <taxon>Metazoa</taxon>
        <taxon>Spiralia</taxon>
        <taxon>Lophotrochozoa</taxon>
        <taxon>Annelida</taxon>
        <taxon>Clitellata</taxon>
        <taxon>Hirudinea</taxon>
        <taxon>Rhynchobdellida</taxon>
        <taxon>Glossiphoniidae</taxon>
        <taxon>Helobdella</taxon>
    </lineage>
</organism>
<dbReference type="EMBL" id="AMQM01005686">
    <property type="status" value="NOT_ANNOTATED_CDS"/>
    <property type="molecule type" value="Genomic_DNA"/>
</dbReference>
<evidence type="ECO:0000256" key="1">
    <source>
        <dbReference type="ARBA" id="ARBA00023125"/>
    </source>
</evidence>
<feature type="DNA-binding region" description="HMG box" evidence="2">
    <location>
        <begin position="14"/>
        <end position="90"/>
    </location>
</feature>
<dbReference type="GeneID" id="20216274"/>
<reference evidence="4 6" key="2">
    <citation type="journal article" date="2013" name="Nature">
        <title>Insights into bilaterian evolution from three spiralian genomes.</title>
        <authorList>
            <person name="Simakov O."/>
            <person name="Marletaz F."/>
            <person name="Cho S.J."/>
            <person name="Edsinger-Gonzales E."/>
            <person name="Havlak P."/>
            <person name="Hellsten U."/>
            <person name="Kuo D.H."/>
            <person name="Larsson T."/>
            <person name="Lv J."/>
            <person name="Arendt D."/>
            <person name="Savage R."/>
            <person name="Osoegawa K."/>
            <person name="de Jong P."/>
            <person name="Grimwood J."/>
            <person name="Chapman J.A."/>
            <person name="Shapiro H."/>
            <person name="Aerts A."/>
            <person name="Otillar R.P."/>
            <person name="Terry A.Y."/>
            <person name="Boore J.L."/>
            <person name="Grigoriev I.V."/>
            <person name="Lindberg D.R."/>
            <person name="Seaver E.C."/>
            <person name="Weisblat D.A."/>
            <person name="Putnam N.H."/>
            <person name="Rokhsar D.S."/>
        </authorList>
    </citation>
    <scope>NUCLEOTIDE SEQUENCE</scope>
</reference>
<keyword evidence="6" id="KW-1185">Reference proteome</keyword>
<evidence type="ECO:0000313" key="6">
    <source>
        <dbReference type="Proteomes" id="UP000015101"/>
    </source>
</evidence>
<reference evidence="6" key="1">
    <citation type="submission" date="2012-12" db="EMBL/GenBank/DDBJ databases">
        <authorList>
            <person name="Hellsten U."/>
            <person name="Grimwood J."/>
            <person name="Chapman J.A."/>
            <person name="Shapiro H."/>
            <person name="Aerts A."/>
            <person name="Otillar R.P."/>
            <person name="Terry A.Y."/>
            <person name="Boore J.L."/>
            <person name="Simakov O."/>
            <person name="Marletaz F."/>
            <person name="Cho S.-J."/>
            <person name="Edsinger-Gonzales E."/>
            <person name="Havlak P."/>
            <person name="Kuo D.-H."/>
            <person name="Larsson T."/>
            <person name="Lv J."/>
            <person name="Arendt D."/>
            <person name="Savage R."/>
            <person name="Osoegawa K."/>
            <person name="de Jong P."/>
            <person name="Lindberg D.R."/>
            <person name="Seaver E.C."/>
            <person name="Weisblat D.A."/>
            <person name="Putnam N.H."/>
            <person name="Grigoriev I.V."/>
            <person name="Rokhsar D.S."/>
        </authorList>
    </citation>
    <scope>NUCLEOTIDE SEQUENCE</scope>
</reference>
<evidence type="ECO:0000313" key="5">
    <source>
        <dbReference type="EnsemblMetazoa" id="HelroP83985"/>
    </source>
</evidence>
<dbReference type="AlphaFoldDB" id="T1G5C7"/>
<dbReference type="FunCoup" id="T1G5C7">
    <property type="interactions" value="169"/>
</dbReference>
<dbReference type="PANTHER" id="PTHR10270">
    <property type="entry name" value="SOX TRANSCRIPTION FACTOR"/>
    <property type="match status" value="1"/>
</dbReference>
<reference evidence="5" key="3">
    <citation type="submission" date="2015-06" db="UniProtKB">
        <authorList>
            <consortium name="EnsemblMetazoa"/>
        </authorList>
    </citation>
    <scope>IDENTIFICATION</scope>
</reference>
<protein>
    <recommendedName>
        <fullName evidence="3">HMG box domain-containing protein</fullName>
    </recommendedName>
</protein>
<dbReference type="InterPro" id="IPR009071">
    <property type="entry name" value="HMG_box_dom"/>
</dbReference>
<keyword evidence="2" id="KW-0539">Nucleus</keyword>
<dbReference type="CTD" id="20216274"/>
<feature type="domain" description="HMG box" evidence="3">
    <location>
        <begin position="14"/>
        <end position="90"/>
    </location>
</feature>
<dbReference type="GO" id="GO:0003677">
    <property type="term" value="F:DNA binding"/>
    <property type="evidence" value="ECO:0007669"/>
    <property type="project" value="UniProtKB-UniRule"/>
</dbReference>
<dbReference type="PANTHER" id="PTHR10270:SF323">
    <property type="entry name" value="TRANSCRIPTION FACTOR SOX-14-RELATED"/>
    <property type="match status" value="1"/>
</dbReference>
<dbReference type="KEGG" id="hro:HELRODRAFT_83985"/>
<name>T1G5C7_HELRO</name>
<dbReference type="InParanoid" id="T1G5C7"/>
<dbReference type="SMART" id="SM00398">
    <property type="entry name" value="HMG"/>
    <property type="match status" value="1"/>
</dbReference>
<keyword evidence="1 2" id="KW-0238">DNA-binding</keyword>
<evidence type="ECO:0000259" key="3">
    <source>
        <dbReference type="PROSITE" id="PS50118"/>
    </source>
</evidence>